<accession>A0A8T0IBJ2</accession>
<organism evidence="2 3">
    <name type="scientific">Ceratodon purpureus</name>
    <name type="common">Fire moss</name>
    <name type="synonym">Dicranum purpureum</name>
    <dbReference type="NCBI Taxonomy" id="3225"/>
    <lineage>
        <taxon>Eukaryota</taxon>
        <taxon>Viridiplantae</taxon>
        <taxon>Streptophyta</taxon>
        <taxon>Embryophyta</taxon>
        <taxon>Bryophyta</taxon>
        <taxon>Bryophytina</taxon>
        <taxon>Bryopsida</taxon>
        <taxon>Dicranidae</taxon>
        <taxon>Pseudoditrichales</taxon>
        <taxon>Ditrichaceae</taxon>
        <taxon>Ceratodon</taxon>
    </lineage>
</organism>
<feature type="region of interest" description="Disordered" evidence="1">
    <location>
        <begin position="1"/>
        <end position="34"/>
    </location>
</feature>
<sequence>MVGKWGATWGLQMEGRGGAGKEQPRDEGKGENLNLGCDDMMSKAFGLLERFQPTLALLQPASPNPSSPGVFPVALPALPNPSRLGPCGDVLPTVSALPVTSPPPPPPPPPPPTPTPKNTPRSLETCSLVNDPRALSP</sequence>
<reference evidence="2" key="1">
    <citation type="submission" date="2020-06" db="EMBL/GenBank/DDBJ databases">
        <title>WGS assembly of Ceratodon purpureus strain R40.</title>
        <authorList>
            <person name="Carey S.B."/>
            <person name="Jenkins J."/>
            <person name="Shu S."/>
            <person name="Lovell J.T."/>
            <person name="Sreedasyam A."/>
            <person name="Maumus F."/>
            <person name="Tiley G.P."/>
            <person name="Fernandez-Pozo N."/>
            <person name="Barry K."/>
            <person name="Chen C."/>
            <person name="Wang M."/>
            <person name="Lipzen A."/>
            <person name="Daum C."/>
            <person name="Saski C.A."/>
            <person name="Payton A.C."/>
            <person name="Mcbreen J.C."/>
            <person name="Conrad R.E."/>
            <person name="Kollar L.M."/>
            <person name="Olsson S."/>
            <person name="Huttunen S."/>
            <person name="Landis J.B."/>
            <person name="Wickett N.J."/>
            <person name="Johnson M.G."/>
            <person name="Rensing S.A."/>
            <person name="Grimwood J."/>
            <person name="Schmutz J."/>
            <person name="Mcdaniel S.F."/>
        </authorList>
    </citation>
    <scope>NUCLEOTIDE SEQUENCE</scope>
    <source>
        <strain evidence="2">R40</strain>
    </source>
</reference>
<dbReference type="EMBL" id="CM026424">
    <property type="protein sequence ID" value="KAG0581094.1"/>
    <property type="molecule type" value="Genomic_DNA"/>
</dbReference>
<dbReference type="Proteomes" id="UP000822688">
    <property type="component" value="Chromosome 4"/>
</dbReference>
<evidence type="ECO:0000313" key="3">
    <source>
        <dbReference type="Proteomes" id="UP000822688"/>
    </source>
</evidence>
<name>A0A8T0IBJ2_CERPU</name>
<gene>
    <name evidence="2" type="ORF">KC19_4G224500</name>
</gene>
<evidence type="ECO:0000313" key="2">
    <source>
        <dbReference type="EMBL" id="KAG0581094.1"/>
    </source>
</evidence>
<protein>
    <submittedName>
        <fullName evidence="2">Uncharacterized protein</fullName>
    </submittedName>
</protein>
<proteinExistence type="predicted"/>
<dbReference type="AlphaFoldDB" id="A0A8T0IBJ2"/>
<feature type="region of interest" description="Disordered" evidence="1">
    <location>
        <begin position="59"/>
        <end position="137"/>
    </location>
</feature>
<evidence type="ECO:0000256" key="1">
    <source>
        <dbReference type="SAM" id="MobiDB-lite"/>
    </source>
</evidence>
<keyword evidence="3" id="KW-1185">Reference proteome</keyword>
<comment type="caution">
    <text evidence="2">The sequence shown here is derived from an EMBL/GenBank/DDBJ whole genome shotgun (WGS) entry which is preliminary data.</text>
</comment>
<feature type="compositionally biased region" description="Pro residues" evidence="1">
    <location>
        <begin position="100"/>
        <end position="117"/>
    </location>
</feature>